<dbReference type="Pfam" id="PF01230">
    <property type="entry name" value="HIT"/>
    <property type="match status" value="1"/>
</dbReference>
<keyword evidence="6" id="KW-1185">Reference proteome</keyword>
<dbReference type="InterPro" id="IPR036265">
    <property type="entry name" value="HIT-like_sf"/>
</dbReference>
<evidence type="ECO:0000259" key="4">
    <source>
        <dbReference type="PROSITE" id="PS51084"/>
    </source>
</evidence>
<evidence type="ECO:0000256" key="2">
    <source>
        <dbReference type="PIRSR" id="PIRSR601310-3"/>
    </source>
</evidence>
<comment type="caution">
    <text evidence="5">The sequence shown here is derived from an EMBL/GenBank/DDBJ whole genome shotgun (WGS) entry which is preliminary data.</text>
</comment>
<feature type="short sequence motif" description="Histidine triad motif" evidence="2 3">
    <location>
        <begin position="118"/>
        <end position="122"/>
    </location>
</feature>
<evidence type="ECO:0000313" key="5">
    <source>
        <dbReference type="EMBL" id="MBB5132639.1"/>
    </source>
</evidence>
<dbReference type="Gene3D" id="3.30.428.10">
    <property type="entry name" value="HIT-like"/>
    <property type="match status" value="1"/>
</dbReference>
<protein>
    <submittedName>
        <fullName evidence="5">Diadenosine tetraphosphate (Ap4A) HIT family hydrolase</fullName>
    </submittedName>
</protein>
<dbReference type="SUPFAM" id="SSF54197">
    <property type="entry name" value="HIT-like"/>
    <property type="match status" value="1"/>
</dbReference>
<accession>A0A840P0Y7</accession>
<dbReference type="PANTHER" id="PTHR46648">
    <property type="entry name" value="HIT FAMILY PROTEIN 1"/>
    <property type="match status" value="1"/>
</dbReference>
<dbReference type="RefSeq" id="WP_185049608.1">
    <property type="nucleotide sequence ID" value="NZ_BAABIX010000003.1"/>
</dbReference>
<dbReference type="Proteomes" id="UP000578449">
    <property type="component" value="Unassembled WGS sequence"/>
</dbReference>
<evidence type="ECO:0000313" key="6">
    <source>
        <dbReference type="Proteomes" id="UP000578449"/>
    </source>
</evidence>
<dbReference type="EMBL" id="JACHGN010000004">
    <property type="protein sequence ID" value="MBB5132639.1"/>
    <property type="molecule type" value="Genomic_DNA"/>
</dbReference>
<evidence type="ECO:0000256" key="1">
    <source>
        <dbReference type="PIRSR" id="PIRSR601310-1"/>
    </source>
</evidence>
<dbReference type="AlphaFoldDB" id="A0A840P0Y7"/>
<dbReference type="GO" id="GO:0009117">
    <property type="term" value="P:nucleotide metabolic process"/>
    <property type="evidence" value="ECO:0007669"/>
    <property type="project" value="TreeGrafter"/>
</dbReference>
<dbReference type="PANTHER" id="PTHR46648:SF1">
    <property type="entry name" value="ADENOSINE 5'-MONOPHOSPHORAMIDASE HNT1"/>
    <property type="match status" value="1"/>
</dbReference>
<dbReference type="InterPro" id="IPR001310">
    <property type="entry name" value="Histidine_triad_HIT"/>
</dbReference>
<gene>
    <name evidence="5" type="ORF">HNP84_002355</name>
</gene>
<dbReference type="PROSITE" id="PS51084">
    <property type="entry name" value="HIT_2"/>
    <property type="match status" value="1"/>
</dbReference>
<feature type="active site" description="Tele-AMP-histidine intermediate" evidence="1">
    <location>
        <position position="120"/>
    </location>
</feature>
<proteinExistence type="predicted"/>
<organism evidence="5 6">
    <name type="scientific">Thermocatellispora tengchongensis</name>
    <dbReference type="NCBI Taxonomy" id="1073253"/>
    <lineage>
        <taxon>Bacteria</taxon>
        <taxon>Bacillati</taxon>
        <taxon>Actinomycetota</taxon>
        <taxon>Actinomycetes</taxon>
        <taxon>Streptosporangiales</taxon>
        <taxon>Streptosporangiaceae</taxon>
        <taxon>Thermocatellispora</taxon>
    </lineage>
</organism>
<sequence>MVFMVEGAAECPFCALVSDGRSPVWAHLFPGTEHDEVILASESFLAVLDTAPLAEGHVLIVSKAHLTSLAALPESEREELALMRRAVQDRLRAEYGPFTYFEHGAASFARHAGACIDHAHLHLVPGRCDLLPHVARDHPGIESFPEYEQALDHFAGRAYLIFARDFDPVFGVDAPACATQYLRRVMTRAGGSKQLWNWRDCVRWADALSIRDQLIRAAGRLRR</sequence>
<dbReference type="GO" id="GO:0016787">
    <property type="term" value="F:hydrolase activity"/>
    <property type="evidence" value="ECO:0007669"/>
    <property type="project" value="UniProtKB-KW"/>
</dbReference>
<keyword evidence="5" id="KW-0378">Hydrolase</keyword>
<reference evidence="5 6" key="1">
    <citation type="submission" date="2020-08" db="EMBL/GenBank/DDBJ databases">
        <title>Genomic Encyclopedia of Type Strains, Phase IV (KMG-IV): sequencing the most valuable type-strain genomes for metagenomic binning, comparative biology and taxonomic classification.</title>
        <authorList>
            <person name="Goeker M."/>
        </authorList>
    </citation>
    <scope>NUCLEOTIDE SEQUENCE [LARGE SCALE GENOMIC DNA]</scope>
    <source>
        <strain evidence="5 6">DSM 45615</strain>
    </source>
</reference>
<evidence type="ECO:0000256" key="3">
    <source>
        <dbReference type="PROSITE-ProRule" id="PRU00464"/>
    </source>
</evidence>
<name>A0A840P0Y7_9ACTN</name>
<feature type="domain" description="HIT" evidence="4">
    <location>
        <begin position="24"/>
        <end position="133"/>
    </location>
</feature>
<dbReference type="InterPro" id="IPR011146">
    <property type="entry name" value="HIT-like"/>
</dbReference>